<feature type="region of interest" description="Disordered" evidence="17">
    <location>
        <begin position="18"/>
        <end position="45"/>
    </location>
</feature>
<dbReference type="InterPro" id="IPR036396">
    <property type="entry name" value="Cyt_P450_sf"/>
</dbReference>
<dbReference type="FunFam" id="1.10.630.10:FF:000022">
    <property type="entry name" value="Taxadiene 5-alpha hydroxylase"/>
    <property type="match status" value="1"/>
</dbReference>
<dbReference type="Gene3D" id="1.10.630.10">
    <property type="entry name" value="Cytochrome P450"/>
    <property type="match status" value="1"/>
</dbReference>
<keyword evidence="11" id="KW-0539">Nucleus</keyword>
<dbReference type="CDD" id="cd12345">
    <property type="entry name" value="RRM2_SECp43_like"/>
    <property type="match status" value="1"/>
</dbReference>
<keyword evidence="6 15" id="KW-0479">Metal-binding</keyword>
<dbReference type="Pfam" id="PF00067">
    <property type="entry name" value="p450"/>
    <property type="match status" value="1"/>
</dbReference>
<dbReference type="GO" id="GO:0004497">
    <property type="term" value="F:monooxygenase activity"/>
    <property type="evidence" value="ECO:0007669"/>
    <property type="project" value="InterPro"/>
</dbReference>
<dbReference type="GO" id="GO:0016705">
    <property type="term" value="F:oxidoreductase activity, acting on paired donors, with incorporation or reduction of molecular oxygen"/>
    <property type="evidence" value="ECO:0007669"/>
    <property type="project" value="InterPro"/>
</dbReference>
<protein>
    <recommendedName>
        <fullName evidence="18">RRM domain-containing protein</fullName>
    </recommendedName>
</protein>
<evidence type="ECO:0000256" key="12">
    <source>
        <dbReference type="ARBA" id="ARBA00057395"/>
    </source>
</evidence>
<evidence type="ECO:0000256" key="2">
    <source>
        <dbReference type="ARBA" id="ARBA00004123"/>
    </source>
</evidence>
<dbReference type="InterPro" id="IPR035979">
    <property type="entry name" value="RBD_domain_sf"/>
</dbReference>
<evidence type="ECO:0000256" key="17">
    <source>
        <dbReference type="SAM" id="MobiDB-lite"/>
    </source>
</evidence>
<evidence type="ECO:0000256" key="9">
    <source>
        <dbReference type="ARBA" id="ARBA00023002"/>
    </source>
</evidence>
<comment type="cofactor">
    <cofactor evidence="1 15">
        <name>heme</name>
        <dbReference type="ChEBI" id="CHEBI:30413"/>
    </cofactor>
</comment>
<name>A0A5J9VVC8_9POAL</name>
<evidence type="ECO:0000256" key="16">
    <source>
        <dbReference type="PROSITE-ProRule" id="PRU00176"/>
    </source>
</evidence>
<evidence type="ECO:0000256" key="8">
    <source>
        <dbReference type="ARBA" id="ARBA00022884"/>
    </source>
</evidence>
<dbReference type="PROSITE" id="PS00086">
    <property type="entry name" value="CYTOCHROME_P450"/>
    <property type="match status" value="1"/>
</dbReference>
<reference evidence="19 20" key="1">
    <citation type="journal article" date="2019" name="Sci. Rep.">
        <title>A high-quality genome of Eragrostis curvula grass provides insights into Poaceae evolution and supports new strategies to enhance forage quality.</title>
        <authorList>
            <person name="Carballo J."/>
            <person name="Santos B.A.C.M."/>
            <person name="Zappacosta D."/>
            <person name="Garbus I."/>
            <person name="Selva J.P."/>
            <person name="Gallo C.A."/>
            <person name="Diaz A."/>
            <person name="Albertini E."/>
            <person name="Caccamo M."/>
            <person name="Echenique V."/>
        </authorList>
    </citation>
    <scope>NUCLEOTIDE SEQUENCE [LARGE SCALE GENOMIC DNA]</scope>
    <source>
        <strain evidence="20">cv. Victoria</strain>
        <tissue evidence="19">Leaf</tissue>
    </source>
</reference>
<dbReference type="GO" id="GO:0016125">
    <property type="term" value="P:sterol metabolic process"/>
    <property type="evidence" value="ECO:0007669"/>
    <property type="project" value="TreeGrafter"/>
</dbReference>
<evidence type="ECO:0000256" key="15">
    <source>
        <dbReference type="PIRSR" id="PIRSR602401-1"/>
    </source>
</evidence>
<dbReference type="PANTHER" id="PTHR24286">
    <property type="entry name" value="CYTOCHROME P450 26"/>
    <property type="match status" value="1"/>
</dbReference>
<dbReference type="EMBL" id="RWGY01000007">
    <property type="protein sequence ID" value="TVU40179.1"/>
    <property type="molecule type" value="Genomic_DNA"/>
</dbReference>
<evidence type="ECO:0000256" key="5">
    <source>
        <dbReference type="ARBA" id="ARBA00022664"/>
    </source>
</evidence>
<dbReference type="PRINTS" id="PR00463">
    <property type="entry name" value="EP450I"/>
</dbReference>
<keyword evidence="15" id="KW-0349">Heme</keyword>
<feature type="domain" description="RRM" evidence="18">
    <location>
        <begin position="47"/>
        <end position="127"/>
    </location>
</feature>
<evidence type="ECO:0000313" key="20">
    <source>
        <dbReference type="Proteomes" id="UP000324897"/>
    </source>
</evidence>
<dbReference type="GO" id="GO:0020037">
    <property type="term" value="F:heme binding"/>
    <property type="evidence" value="ECO:0007669"/>
    <property type="project" value="InterPro"/>
</dbReference>
<dbReference type="Pfam" id="PF00076">
    <property type="entry name" value="RRM_1"/>
    <property type="match status" value="3"/>
</dbReference>
<keyword evidence="10 15" id="KW-0408">Iron</keyword>
<dbReference type="PRINTS" id="PR00385">
    <property type="entry name" value="P450"/>
</dbReference>
<dbReference type="SUPFAM" id="SSF54928">
    <property type="entry name" value="RNA-binding domain, RBD"/>
    <property type="match status" value="3"/>
</dbReference>
<dbReference type="InterPro" id="IPR001128">
    <property type="entry name" value="Cyt_P450"/>
</dbReference>
<evidence type="ECO:0000256" key="7">
    <source>
        <dbReference type="ARBA" id="ARBA00022737"/>
    </source>
</evidence>
<evidence type="ECO:0000256" key="10">
    <source>
        <dbReference type="ARBA" id="ARBA00023004"/>
    </source>
</evidence>
<dbReference type="OrthoDB" id="446113at2759"/>
<evidence type="ECO:0000256" key="3">
    <source>
        <dbReference type="ARBA" id="ARBA00004463"/>
    </source>
</evidence>
<dbReference type="FunFam" id="3.30.70.330:FF:000144">
    <property type="entry name" value="Polyadenylate-binding protein RBP47B"/>
    <property type="match status" value="1"/>
</dbReference>
<evidence type="ECO:0000256" key="4">
    <source>
        <dbReference type="ARBA" id="ARBA00010617"/>
    </source>
</evidence>
<evidence type="ECO:0000256" key="11">
    <source>
        <dbReference type="ARBA" id="ARBA00023242"/>
    </source>
</evidence>
<evidence type="ECO:0000256" key="13">
    <source>
        <dbReference type="ARBA" id="ARBA00061069"/>
    </source>
</evidence>
<comment type="subunit">
    <text evidence="14">Interacts with the poly(A) tail of mRNA in nucleus.</text>
</comment>
<dbReference type="Gene3D" id="3.30.70.330">
    <property type="match status" value="3"/>
</dbReference>
<keyword evidence="7" id="KW-0677">Repeat</keyword>
<proteinExistence type="inferred from homology"/>
<evidence type="ECO:0000256" key="14">
    <source>
        <dbReference type="ARBA" id="ARBA00063471"/>
    </source>
</evidence>
<dbReference type="InterPro" id="IPR002401">
    <property type="entry name" value="Cyt_P450_E_grp-I"/>
</dbReference>
<comment type="subcellular location">
    <subcellularLocation>
        <location evidence="3">Cytoplasmic granule</location>
    </subcellularLocation>
    <subcellularLocation>
        <location evidence="2">Nucleus</location>
    </subcellularLocation>
</comment>
<dbReference type="PROSITE" id="PS50102">
    <property type="entry name" value="RRM"/>
    <property type="match status" value="3"/>
</dbReference>
<feature type="binding site" description="axial binding residue" evidence="15">
    <location>
        <position position="820"/>
    </location>
    <ligand>
        <name>heme</name>
        <dbReference type="ChEBI" id="CHEBI:30413"/>
    </ligand>
    <ligandPart>
        <name>Fe</name>
        <dbReference type="ChEBI" id="CHEBI:18248"/>
    </ligandPart>
</feature>
<dbReference type="SUPFAM" id="SSF48264">
    <property type="entry name" value="Cytochrome P450"/>
    <property type="match status" value="1"/>
</dbReference>
<evidence type="ECO:0000256" key="6">
    <source>
        <dbReference type="ARBA" id="ARBA00022723"/>
    </source>
</evidence>
<dbReference type="GO" id="GO:0005634">
    <property type="term" value="C:nucleus"/>
    <property type="evidence" value="ECO:0007669"/>
    <property type="project" value="UniProtKB-SubCell"/>
</dbReference>
<feature type="domain" description="RRM" evidence="18">
    <location>
        <begin position="162"/>
        <end position="241"/>
    </location>
</feature>
<evidence type="ECO:0000256" key="1">
    <source>
        <dbReference type="ARBA" id="ARBA00001971"/>
    </source>
</evidence>
<dbReference type="GO" id="GO:0005506">
    <property type="term" value="F:iron ion binding"/>
    <property type="evidence" value="ECO:0007669"/>
    <property type="project" value="InterPro"/>
</dbReference>
<dbReference type="InterPro" id="IPR000504">
    <property type="entry name" value="RRM_dom"/>
</dbReference>
<dbReference type="GO" id="GO:0003723">
    <property type="term" value="F:RNA binding"/>
    <property type="evidence" value="ECO:0007669"/>
    <property type="project" value="UniProtKB-UniRule"/>
</dbReference>
<comment type="caution">
    <text evidence="19">The sequence shown here is derived from an EMBL/GenBank/DDBJ whole genome shotgun (WGS) entry which is preliminary data.</text>
</comment>
<dbReference type="GO" id="GO:0006397">
    <property type="term" value="P:mRNA processing"/>
    <property type="evidence" value="ECO:0007669"/>
    <property type="project" value="UniProtKB-KW"/>
</dbReference>
<accession>A0A5J9VVC8</accession>
<keyword evidence="5" id="KW-0507">mRNA processing</keyword>
<dbReference type="AlphaFoldDB" id="A0A5J9VVC8"/>
<dbReference type="InterPro" id="IPR017972">
    <property type="entry name" value="Cyt_P450_CS"/>
</dbReference>
<comment type="function">
    <text evidence="12">Heterogeneous nuclear ribonucleoprotein (hnRNP)-protein binding the poly(A) tail of mRNA and probably involved in some steps of pre-mRNA maturation.</text>
</comment>
<organism evidence="19 20">
    <name type="scientific">Eragrostis curvula</name>
    <name type="common">weeping love grass</name>
    <dbReference type="NCBI Taxonomy" id="38414"/>
    <lineage>
        <taxon>Eukaryota</taxon>
        <taxon>Viridiplantae</taxon>
        <taxon>Streptophyta</taxon>
        <taxon>Embryophyta</taxon>
        <taxon>Tracheophyta</taxon>
        <taxon>Spermatophyta</taxon>
        <taxon>Magnoliopsida</taxon>
        <taxon>Liliopsida</taxon>
        <taxon>Poales</taxon>
        <taxon>Poaceae</taxon>
        <taxon>PACMAD clade</taxon>
        <taxon>Chloridoideae</taxon>
        <taxon>Eragrostideae</taxon>
        <taxon>Eragrostidinae</taxon>
        <taxon>Eragrostis</taxon>
    </lineage>
</organism>
<dbReference type="Proteomes" id="UP000324897">
    <property type="component" value="Chromosome 4"/>
</dbReference>
<feature type="domain" description="RRM" evidence="18">
    <location>
        <begin position="262"/>
        <end position="334"/>
    </location>
</feature>
<dbReference type="InterPro" id="IPR012677">
    <property type="entry name" value="Nucleotide-bd_a/b_plait_sf"/>
</dbReference>
<evidence type="ECO:0000313" key="19">
    <source>
        <dbReference type="EMBL" id="TVU40179.1"/>
    </source>
</evidence>
<keyword evidence="9" id="KW-0560">Oxidoreductase</keyword>
<dbReference type="Gramene" id="TVU40179">
    <property type="protein sequence ID" value="TVU40179"/>
    <property type="gene ID" value="EJB05_13630"/>
</dbReference>
<dbReference type="CDD" id="cd11043">
    <property type="entry name" value="CYP90-like"/>
    <property type="match status" value="1"/>
</dbReference>
<dbReference type="SMART" id="SM00360">
    <property type="entry name" value="RRM"/>
    <property type="match status" value="3"/>
</dbReference>
<comment type="similarity">
    <text evidence="13">Belongs to the polyadenylate-binding RBP47 family.</text>
</comment>
<keyword evidence="20" id="KW-1185">Reference proteome</keyword>
<comment type="similarity">
    <text evidence="4">Belongs to the cytochrome P450 family.</text>
</comment>
<evidence type="ECO:0000259" key="18">
    <source>
        <dbReference type="PROSITE" id="PS50102"/>
    </source>
</evidence>
<gene>
    <name evidence="19" type="ORF">EJB05_13630</name>
</gene>
<sequence length="873" mass="95968">MAPSPPLSWADAPPYHYHGPPLPLPKTAPPEEAAEGGEGGGGPEEARTLWIGGLLHWMNEDYLYGCFNRVPELVSLKIKQSKHTGKFDDFGFLQFADHTTADHVRQSYNGQKMPNADRDFRLNWPAYAQQPSEKHADQHVKLNSGTQQQDAPQGHADVYSDHSIYVGSLAYDVTSFMLQHLFKSRYPSVKSATVICDKDTGRSRGYGFVGFGDVNELRQAMTEMNGAYCSTRPMRIGPVPDRKMHPNGTQGTDFYHQDSNTSRLFVGNLDQSVTSEDLKQACSPYGEVVDVKVLEAKRCGFVTYANRASAEEAVRMLNGSQLGGSTIKVSYARPLASKQDQLNVGHYRRVQCYGPGYGNFQQQHLQVQARSCPELAMAAAAPTMLATAVAILAAIVVSLPLLRRLLSSIAGDKNQRRPLPPGSLGLPVVGHTLSFLRALRANTADDWLFRRAAAYGPVSRLFLFGSPTAFLVGPAANKFLFTSAAITPTSHASFARMVGRRSIREVAGDDHRRVRAMMVRFLRADAVRRYVAGMDGEVRRHLEAEWQGRGAVAVMPSMKSLTFEVMCSVLFGLGSGSGHADAAVRRELAAEFQQLARGMWAVPVDLPFTTFRRCLAASRRGRRVVAGVVEERRARLARGEGSPADDVVTHMLAEGLPDEEIIDNVVFLMVAAHDTTAALLTFLIRHLDADANPDAYAKVLHDNNNNPWTEQEEIARSKAPGEALTWEDLGRMRYTWAAAQETLRVVPPVFTTLRKTTADVEFGGYLIPAGWQVMQATNATHWDPAVFPEPGRFDPARFEDPAAAIPPFTFVPFGGGVRACPGNEFARAETLVAVHHIVTRFRWKLAAGCDGSFSRSPFPYPAQGLLIDIQPVH</sequence>
<keyword evidence="8 16" id="KW-0694">RNA-binding</keyword>
<dbReference type="PANTHER" id="PTHR24286:SF364">
    <property type="entry name" value="CYTOCHROME P450 FAMILY 718"/>
    <property type="match status" value="1"/>
</dbReference>